<dbReference type="PRINTS" id="PR00411">
    <property type="entry name" value="PNDRDTASEI"/>
</dbReference>
<gene>
    <name evidence="3" type="ORF">AVDCRST_MAG54-2789</name>
</gene>
<dbReference type="NCBIfam" id="TIGR04046">
    <property type="entry name" value="MSMEG_0569_nitr"/>
    <property type="match status" value="1"/>
</dbReference>
<dbReference type="AlphaFoldDB" id="A0A6J4J0F5"/>
<accession>A0A6J4J0F5</accession>
<keyword evidence="1" id="KW-0560">Oxidoreductase</keyword>
<dbReference type="Gene3D" id="3.50.50.60">
    <property type="entry name" value="FAD/NAD(P)-binding domain"/>
    <property type="match status" value="2"/>
</dbReference>
<sequence length="451" mass="49806">MALTTDTAPHTGTSRHRPPGPADLAGRHWPVAVVGGGQAGLSMSRCLQRRGIDHVVLERAEVAHSWKTYRWDTFCLVTPNWQCRLPDFPYAGDDPHGFMVREQIVDYLEAYRAFVDPPVVEGVEVTRLSRDERGTYHLTTSAGGLTADQVVVATGGYHTPITPPLSQPLPAGIAQVQSQDYRSGAQLPPGEVLVVGSGQSGAQIAEDLHLEGRQVHLVVGDAPRVARFYRGRDVTDWLAEMGYYDMPVTEHPRREAVRAQANHYVTGRDGGRDIDLRAHARDGMRLYGLLTDHRDGVLHFDTDLTRRLDHADEVSESIKDTIDRYVAEKQVDVPVEPRYTPVWRPAREVSELRLAHTGITSVVWCIGFRQDFRWVDVPVFSGRGAPAHTRGVTSSPGLYFLGLPWLWTWGSGRLSGVGRDAEHLGERIGSRRGLTSTGPRGDVCNVLALGS</sequence>
<evidence type="ECO:0000313" key="3">
    <source>
        <dbReference type="EMBL" id="CAA9267224.1"/>
    </source>
</evidence>
<dbReference type="SUPFAM" id="SSF51905">
    <property type="entry name" value="FAD/NAD(P)-binding domain"/>
    <property type="match status" value="2"/>
</dbReference>
<dbReference type="InterPro" id="IPR050982">
    <property type="entry name" value="Auxin_biosynth/cation_transpt"/>
</dbReference>
<feature type="region of interest" description="Disordered" evidence="2">
    <location>
        <begin position="1"/>
        <end position="26"/>
    </location>
</feature>
<dbReference type="PRINTS" id="PR00368">
    <property type="entry name" value="FADPNR"/>
</dbReference>
<evidence type="ECO:0000256" key="1">
    <source>
        <dbReference type="ARBA" id="ARBA00023002"/>
    </source>
</evidence>
<dbReference type="PANTHER" id="PTHR43539:SF78">
    <property type="entry name" value="FLAVIN-CONTAINING MONOOXYGENASE"/>
    <property type="match status" value="1"/>
</dbReference>
<evidence type="ECO:0000256" key="2">
    <source>
        <dbReference type="SAM" id="MobiDB-lite"/>
    </source>
</evidence>
<dbReference type="EMBL" id="CADCTH010000354">
    <property type="protein sequence ID" value="CAA9267224.1"/>
    <property type="molecule type" value="Genomic_DNA"/>
</dbReference>
<organism evidence="3">
    <name type="scientific">uncultured Actinomycetospora sp</name>
    <dbReference type="NCBI Taxonomy" id="1135996"/>
    <lineage>
        <taxon>Bacteria</taxon>
        <taxon>Bacillati</taxon>
        <taxon>Actinomycetota</taxon>
        <taxon>Actinomycetes</taxon>
        <taxon>Pseudonocardiales</taxon>
        <taxon>Pseudonocardiaceae</taxon>
        <taxon>Actinomycetospora</taxon>
        <taxon>environmental samples</taxon>
    </lineage>
</organism>
<dbReference type="Pfam" id="PF13738">
    <property type="entry name" value="Pyr_redox_3"/>
    <property type="match status" value="1"/>
</dbReference>
<protein>
    <submittedName>
        <fullName evidence="3">Monooxygenase</fullName>
    </submittedName>
</protein>
<keyword evidence="3" id="KW-0503">Monooxygenase</keyword>
<dbReference type="InterPro" id="IPR036188">
    <property type="entry name" value="FAD/NAD-bd_sf"/>
</dbReference>
<dbReference type="GO" id="GO:0004497">
    <property type="term" value="F:monooxygenase activity"/>
    <property type="evidence" value="ECO:0007669"/>
    <property type="project" value="UniProtKB-KW"/>
</dbReference>
<proteinExistence type="predicted"/>
<dbReference type="InterPro" id="IPR024000">
    <property type="entry name" value="CHP04046_FMN-dependent"/>
</dbReference>
<dbReference type="PANTHER" id="PTHR43539">
    <property type="entry name" value="FLAVIN-BINDING MONOOXYGENASE-LIKE PROTEIN (AFU_ORTHOLOGUE AFUA_4G09220)"/>
    <property type="match status" value="1"/>
</dbReference>
<dbReference type="GO" id="GO:0050660">
    <property type="term" value="F:flavin adenine dinucleotide binding"/>
    <property type="evidence" value="ECO:0007669"/>
    <property type="project" value="TreeGrafter"/>
</dbReference>
<reference evidence="3" key="1">
    <citation type="submission" date="2020-02" db="EMBL/GenBank/DDBJ databases">
        <authorList>
            <person name="Meier V. D."/>
        </authorList>
    </citation>
    <scope>NUCLEOTIDE SEQUENCE</scope>
    <source>
        <strain evidence="3">AVDCRST_MAG54</strain>
    </source>
</reference>
<feature type="compositionally biased region" description="Polar residues" evidence="2">
    <location>
        <begin position="1"/>
        <end position="12"/>
    </location>
</feature>
<name>A0A6J4J0F5_9PSEU</name>